<dbReference type="GO" id="GO:0003729">
    <property type="term" value="F:mRNA binding"/>
    <property type="evidence" value="ECO:0007669"/>
    <property type="project" value="TreeGrafter"/>
</dbReference>
<comment type="caution">
    <text evidence="4">The sequence shown here is derived from an EMBL/GenBank/DDBJ whole genome shotgun (WGS) entry which is preliminary data.</text>
</comment>
<feature type="domain" description="Large ribosomal subunit protein bL12 C-terminal" evidence="3">
    <location>
        <begin position="192"/>
        <end position="220"/>
    </location>
</feature>
<keyword evidence="2" id="KW-0687">Ribonucleoprotein</keyword>
<evidence type="ECO:0000313" key="5">
    <source>
        <dbReference type="Proteomes" id="UP000294739"/>
    </source>
</evidence>
<accession>A0A4R5DMX6</accession>
<sequence>MDLWLIVVVALAASLVLGFVVVIVRGRAEAVAGPAVQTTATSPAAAVEHGDSDEADLDASVRRLVGQGHRIQAIKVVRERTRLDLARAKSYVDRIADGASPAQSPPSAPEDRISADAMARVQALAAQGKIIPAVKELRQHTGLGLREAKDLVDRMTQSAALAAVSPPAAPAVPEPAAPAPDEVMARVRQLAAQGRKIHAIKELRQHTSLSLKEAKDLVDGF</sequence>
<gene>
    <name evidence="4" type="ORF">E1269_08225</name>
</gene>
<keyword evidence="5" id="KW-1185">Reference proteome</keyword>
<dbReference type="InterPro" id="IPR013823">
    <property type="entry name" value="Ribosomal_bL12_C"/>
</dbReference>
<evidence type="ECO:0000313" key="4">
    <source>
        <dbReference type="EMBL" id="TDE12255.1"/>
    </source>
</evidence>
<protein>
    <recommendedName>
        <fullName evidence="3">Large ribosomal subunit protein bL12 C-terminal domain-containing protein</fullName>
    </recommendedName>
</protein>
<dbReference type="Proteomes" id="UP000294739">
    <property type="component" value="Unassembled WGS sequence"/>
</dbReference>
<dbReference type="InterPro" id="IPR014719">
    <property type="entry name" value="Ribosomal_bL12_C/ClpS-like"/>
</dbReference>
<name>A0A4R5DMX6_9ACTN</name>
<dbReference type="GO" id="GO:0003735">
    <property type="term" value="F:structural constituent of ribosome"/>
    <property type="evidence" value="ECO:0007669"/>
    <property type="project" value="InterPro"/>
</dbReference>
<dbReference type="AlphaFoldDB" id="A0A4R5DMX6"/>
<dbReference type="Gene3D" id="3.30.1390.10">
    <property type="match status" value="3"/>
</dbReference>
<evidence type="ECO:0000259" key="3">
    <source>
        <dbReference type="Pfam" id="PF00542"/>
    </source>
</evidence>
<dbReference type="InParanoid" id="A0A4R5DMX6"/>
<dbReference type="GO" id="GO:0006412">
    <property type="term" value="P:translation"/>
    <property type="evidence" value="ECO:0007669"/>
    <property type="project" value="InterPro"/>
</dbReference>
<dbReference type="RefSeq" id="WP_131893228.1">
    <property type="nucleotide sequence ID" value="NZ_SMKZ01000008.1"/>
</dbReference>
<dbReference type="PANTHER" id="PTHR45987:SF4">
    <property type="entry name" value="LARGE RIBOSOMAL SUBUNIT PROTEIN BL12M"/>
    <property type="match status" value="1"/>
</dbReference>
<dbReference type="InterPro" id="IPR000206">
    <property type="entry name" value="Ribosomal_bL12"/>
</dbReference>
<evidence type="ECO:0000256" key="1">
    <source>
        <dbReference type="ARBA" id="ARBA00022980"/>
    </source>
</evidence>
<dbReference type="GO" id="GO:0005840">
    <property type="term" value="C:ribosome"/>
    <property type="evidence" value="ECO:0007669"/>
    <property type="project" value="UniProtKB-KW"/>
</dbReference>
<evidence type="ECO:0000256" key="2">
    <source>
        <dbReference type="ARBA" id="ARBA00023274"/>
    </source>
</evidence>
<dbReference type="SUPFAM" id="SSF54736">
    <property type="entry name" value="ClpS-like"/>
    <property type="match status" value="1"/>
</dbReference>
<reference evidence="4 5" key="1">
    <citation type="submission" date="2019-03" db="EMBL/GenBank/DDBJ databases">
        <title>Draft genome sequences of novel Actinobacteria.</title>
        <authorList>
            <person name="Sahin N."/>
            <person name="Ay H."/>
            <person name="Saygin H."/>
        </authorList>
    </citation>
    <scope>NUCLEOTIDE SEQUENCE [LARGE SCALE GENOMIC DNA]</scope>
    <source>
        <strain evidence="4 5">5K138</strain>
    </source>
</reference>
<dbReference type="OrthoDB" id="5186438at2"/>
<organism evidence="4 5">
    <name type="scientific">Jiangella asiatica</name>
    <dbReference type="NCBI Taxonomy" id="2530372"/>
    <lineage>
        <taxon>Bacteria</taxon>
        <taxon>Bacillati</taxon>
        <taxon>Actinomycetota</taxon>
        <taxon>Actinomycetes</taxon>
        <taxon>Jiangellales</taxon>
        <taxon>Jiangellaceae</taxon>
        <taxon>Jiangella</taxon>
    </lineage>
</organism>
<dbReference type="Pfam" id="PF00542">
    <property type="entry name" value="Ribosomal_L12"/>
    <property type="match status" value="1"/>
</dbReference>
<dbReference type="PANTHER" id="PTHR45987">
    <property type="entry name" value="39S RIBOSOMAL PROTEIN L12"/>
    <property type="match status" value="1"/>
</dbReference>
<proteinExistence type="predicted"/>
<dbReference type="GO" id="GO:1990904">
    <property type="term" value="C:ribonucleoprotein complex"/>
    <property type="evidence" value="ECO:0007669"/>
    <property type="project" value="UniProtKB-KW"/>
</dbReference>
<keyword evidence="1" id="KW-0689">Ribosomal protein</keyword>
<dbReference type="EMBL" id="SMKZ01000008">
    <property type="protein sequence ID" value="TDE12255.1"/>
    <property type="molecule type" value="Genomic_DNA"/>
</dbReference>